<feature type="compositionally biased region" description="Basic residues" evidence="1">
    <location>
        <begin position="45"/>
        <end position="69"/>
    </location>
</feature>
<organism evidence="2">
    <name type="scientific">uncultured Solirubrobacteraceae bacterium</name>
    <dbReference type="NCBI Taxonomy" id="1162706"/>
    <lineage>
        <taxon>Bacteria</taxon>
        <taxon>Bacillati</taxon>
        <taxon>Actinomycetota</taxon>
        <taxon>Thermoleophilia</taxon>
        <taxon>Solirubrobacterales</taxon>
        <taxon>Solirubrobacteraceae</taxon>
        <taxon>environmental samples</taxon>
    </lineage>
</organism>
<feature type="compositionally biased region" description="Low complexity" evidence="1">
    <location>
        <begin position="21"/>
        <end position="37"/>
    </location>
</feature>
<feature type="compositionally biased region" description="Basic and acidic residues" evidence="1">
    <location>
        <begin position="7"/>
        <end position="19"/>
    </location>
</feature>
<name>A0A6J4TK93_9ACTN</name>
<proteinExistence type="predicted"/>
<sequence>ARAPCPPHDRRPTVRDRFRPPARVAGARTGGARVPAGAPCPQPRPARRRRRAAPRRRGRPARSPARRREHGAVAPHVPDRGPGM</sequence>
<evidence type="ECO:0000256" key="1">
    <source>
        <dbReference type="SAM" id="MobiDB-lite"/>
    </source>
</evidence>
<feature type="non-terminal residue" evidence="2">
    <location>
        <position position="1"/>
    </location>
</feature>
<reference evidence="2" key="1">
    <citation type="submission" date="2020-02" db="EMBL/GenBank/DDBJ databases">
        <authorList>
            <person name="Meier V. D."/>
        </authorList>
    </citation>
    <scope>NUCLEOTIDE SEQUENCE</scope>
    <source>
        <strain evidence="2">AVDCRST_MAG67</strain>
    </source>
</reference>
<feature type="region of interest" description="Disordered" evidence="1">
    <location>
        <begin position="1"/>
        <end position="84"/>
    </location>
</feature>
<accession>A0A6J4TK93</accession>
<feature type="non-terminal residue" evidence="2">
    <location>
        <position position="84"/>
    </location>
</feature>
<dbReference type="AlphaFoldDB" id="A0A6J4TK93"/>
<protein>
    <submittedName>
        <fullName evidence="2">Uncharacterized protein</fullName>
    </submittedName>
</protein>
<evidence type="ECO:0000313" key="2">
    <source>
        <dbReference type="EMBL" id="CAA9526112.1"/>
    </source>
</evidence>
<dbReference type="EMBL" id="CADCVQ010000155">
    <property type="protein sequence ID" value="CAA9526112.1"/>
    <property type="molecule type" value="Genomic_DNA"/>
</dbReference>
<gene>
    <name evidence="2" type="ORF">AVDCRST_MAG67-3681</name>
</gene>